<protein>
    <submittedName>
        <fullName evidence="1">Uncharacterized protein</fullName>
    </submittedName>
</protein>
<dbReference type="KEGG" id="nai:NECAME_13736"/>
<dbReference type="Proteomes" id="UP000053676">
    <property type="component" value="Unassembled WGS sequence"/>
</dbReference>
<organism evidence="1 2">
    <name type="scientific">Necator americanus</name>
    <name type="common">Human hookworm</name>
    <dbReference type="NCBI Taxonomy" id="51031"/>
    <lineage>
        <taxon>Eukaryota</taxon>
        <taxon>Metazoa</taxon>
        <taxon>Ecdysozoa</taxon>
        <taxon>Nematoda</taxon>
        <taxon>Chromadorea</taxon>
        <taxon>Rhabditida</taxon>
        <taxon>Rhabditina</taxon>
        <taxon>Rhabditomorpha</taxon>
        <taxon>Strongyloidea</taxon>
        <taxon>Ancylostomatidae</taxon>
        <taxon>Bunostominae</taxon>
        <taxon>Necator</taxon>
    </lineage>
</organism>
<evidence type="ECO:0000313" key="1">
    <source>
        <dbReference type="EMBL" id="ETN72786.1"/>
    </source>
</evidence>
<keyword evidence="2" id="KW-1185">Reference proteome</keyword>
<reference evidence="2" key="1">
    <citation type="journal article" date="2014" name="Nat. Genet.">
        <title>Genome of the human hookworm Necator americanus.</title>
        <authorList>
            <person name="Tang Y.T."/>
            <person name="Gao X."/>
            <person name="Rosa B.A."/>
            <person name="Abubucker S."/>
            <person name="Hallsworth-Pepin K."/>
            <person name="Martin J."/>
            <person name="Tyagi R."/>
            <person name="Heizer E."/>
            <person name="Zhang X."/>
            <person name="Bhonagiri-Palsikar V."/>
            <person name="Minx P."/>
            <person name="Warren W.C."/>
            <person name="Wang Q."/>
            <person name="Zhan B."/>
            <person name="Hotez P.J."/>
            <person name="Sternberg P.W."/>
            <person name="Dougall A."/>
            <person name="Gaze S.T."/>
            <person name="Mulvenna J."/>
            <person name="Sotillo J."/>
            <person name="Ranganathan S."/>
            <person name="Rabelo E.M."/>
            <person name="Wilson R.K."/>
            <person name="Felgner P.L."/>
            <person name="Bethony J."/>
            <person name="Hawdon J.M."/>
            <person name="Gasser R.B."/>
            <person name="Loukas A."/>
            <person name="Mitreva M."/>
        </authorList>
    </citation>
    <scope>NUCLEOTIDE SEQUENCE [LARGE SCALE GENOMIC DNA]</scope>
</reference>
<evidence type="ECO:0000313" key="2">
    <source>
        <dbReference type="Proteomes" id="UP000053676"/>
    </source>
</evidence>
<dbReference type="AlphaFoldDB" id="W2SVH3"/>
<accession>W2SVH3</accession>
<sequence length="68" mass="8203">MKKRVAEIFHQLFYLCGDKIVWNGIFNNQFDQLKITDAEFLFGRKRLQRKNLDEAVGRRCDMSHVKVW</sequence>
<gene>
    <name evidence="1" type="ORF">NECAME_13736</name>
</gene>
<name>W2SVH3_NECAM</name>
<dbReference type="EMBL" id="KI662932">
    <property type="protein sequence ID" value="ETN72786.1"/>
    <property type="molecule type" value="Genomic_DNA"/>
</dbReference>
<proteinExistence type="predicted"/>